<accession>A0ABR7T9R9</accession>
<name>A0ABR7T9R9_9LACT</name>
<dbReference type="InterPro" id="IPR000182">
    <property type="entry name" value="GNAT_dom"/>
</dbReference>
<dbReference type="Gene3D" id="3.40.630.30">
    <property type="match status" value="1"/>
</dbReference>
<evidence type="ECO:0000313" key="2">
    <source>
        <dbReference type="EMBL" id="MBC9824656.1"/>
    </source>
</evidence>
<proteinExistence type="predicted"/>
<protein>
    <submittedName>
        <fullName evidence="2">GNAT family N-acetyltransferase</fullName>
    </submittedName>
</protein>
<dbReference type="Pfam" id="PF00583">
    <property type="entry name" value="Acetyltransf_1"/>
    <property type="match status" value="1"/>
</dbReference>
<feature type="domain" description="N-acetyltransferase" evidence="1">
    <location>
        <begin position="7"/>
        <end position="160"/>
    </location>
</feature>
<dbReference type="RefSeq" id="WP_023177586.1">
    <property type="nucleotide sequence ID" value="NZ_WNJQ01000002.1"/>
</dbReference>
<dbReference type="InterPro" id="IPR016181">
    <property type="entry name" value="Acyl_CoA_acyltransferase"/>
</dbReference>
<dbReference type="EMBL" id="WNJQ01000002">
    <property type="protein sequence ID" value="MBC9824656.1"/>
    <property type="molecule type" value="Genomic_DNA"/>
</dbReference>
<gene>
    <name evidence="2" type="ORF">GLO26_02275</name>
</gene>
<dbReference type="Proteomes" id="UP000638836">
    <property type="component" value="Unassembled WGS sequence"/>
</dbReference>
<evidence type="ECO:0000313" key="3">
    <source>
        <dbReference type="Proteomes" id="UP000638836"/>
    </source>
</evidence>
<evidence type="ECO:0000259" key="1">
    <source>
        <dbReference type="PROSITE" id="PS51186"/>
    </source>
</evidence>
<dbReference type="PROSITE" id="PS51186">
    <property type="entry name" value="GNAT"/>
    <property type="match status" value="1"/>
</dbReference>
<dbReference type="SUPFAM" id="SSF55729">
    <property type="entry name" value="Acyl-CoA N-acyltransferases (Nat)"/>
    <property type="match status" value="1"/>
</dbReference>
<reference evidence="2 3" key="1">
    <citation type="journal article" date="2020" name="Microorganisms">
        <title>New Insight into Antimicrobial Compounds from Food and Marine-Sourced Carnobacterium Species through Phenotype and Genome Analyses.</title>
        <authorList>
            <person name="Begrem S."/>
            <person name="Ivaniuk F."/>
            <person name="Gigout-Chevalier F."/>
            <person name="Kolypczuk L."/>
            <person name="Bonnetot S."/>
            <person name="Leroi F."/>
            <person name="Grovel O."/>
            <person name="Delbarre-Ladrat C."/>
            <person name="Passerini D."/>
        </authorList>
    </citation>
    <scope>NUCLEOTIDE SEQUENCE [LARGE SCALE GENOMIC DNA]</scope>
    <source>
        <strain evidence="2 3">MIP2551</strain>
    </source>
</reference>
<keyword evidence="3" id="KW-1185">Reference proteome</keyword>
<organism evidence="2 3">
    <name type="scientific">Carnobacterium inhibens</name>
    <dbReference type="NCBI Taxonomy" id="147709"/>
    <lineage>
        <taxon>Bacteria</taxon>
        <taxon>Bacillati</taxon>
        <taxon>Bacillota</taxon>
        <taxon>Bacilli</taxon>
        <taxon>Lactobacillales</taxon>
        <taxon>Carnobacteriaceae</taxon>
        <taxon>Carnobacterium</taxon>
    </lineage>
</organism>
<comment type="caution">
    <text evidence="2">The sequence shown here is derived from an EMBL/GenBank/DDBJ whole genome shotgun (WGS) entry which is preliminary data.</text>
</comment>
<sequence>MNRMENIILREATVGDVSMIEDYIIEKNPYTVMPMVGMTESLHENEKYPILILDQDTMVGFFILQTGNSVLNYVSNPNAILLKAHSVDKRYQKQGYGKASMEKLPEYIKERFSSINEIVLLIDYDNISGQMMYLKSGFKDTKKKVKEVDGYKFVYTKILEGSLV</sequence>